<dbReference type="PROSITE" id="PS51779">
    <property type="entry name" value="POTRA"/>
    <property type="match status" value="1"/>
</dbReference>
<dbReference type="InterPro" id="IPR005548">
    <property type="entry name" value="Cell_div_FtsQ/DivIB_C"/>
</dbReference>
<dbReference type="Pfam" id="PF03799">
    <property type="entry name" value="FtsQ_DivIB_C"/>
    <property type="match status" value="1"/>
</dbReference>
<evidence type="ECO:0000259" key="8">
    <source>
        <dbReference type="PROSITE" id="PS51779"/>
    </source>
</evidence>
<name>A0A849SS48_UNCEI</name>
<dbReference type="Proteomes" id="UP000580839">
    <property type="component" value="Unassembled WGS sequence"/>
</dbReference>
<evidence type="ECO:0000256" key="7">
    <source>
        <dbReference type="ARBA" id="ARBA00023306"/>
    </source>
</evidence>
<evidence type="ECO:0000256" key="6">
    <source>
        <dbReference type="ARBA" id="ARBA00023136"/>
    </source>
</evidence>
<dbReference type="PANTHER" id="PTHR37820">
    <property type="entry name" value="CELL DIVISION PROTEIN DIVIB"/>
    <property type="match status" value="1"/>
</dbReference>
<dbReference type="InterPro" id="IPR050487">
    <property type="entry name" value="FtsQ_DivIB"/>
</dbReference>
<evidence type="ECO:0000256" key="3">
    <source>
        <dbReference type="ARBA" id="ARBA00022618"/>
    </source>
</evidence>
<keyword evidence="2" id="KW-1003">Cell membrane</keyword>
<dbReference type="GO" id="GO:0051301">
    <property type="term" value="P:cell division"/>
    <property type="evidence" value="ECO:0007669"/>
    <property type="project" value="UniProtKB-KW"/>
</dbReference>
<reference evidence="9 10" key="1">
    <citation type="submission" date="2020-04" db="EMBL/GenBank/DDBJ databases">
        <title>Metagenomic profiling of ammonia- and methane-oxidizing microorganisms in a Dutch drinking water treatment plant.</title>
        <authorList>
            <person name="Poghosyan L."/>
            <person name="Leucker S."/>
        </authorList>
    </citation>
    <scope>NUCLEOTIDE SEQUENCE [LARGE SCALE GENOMIC DNA]</scope>
    <source>
        <strain evidence="9">S-RSF-IL-03</strain>
    </source>
</reference>
<evidence type="ECO:0000256" key="5">
    <source>
        <dbReference type="ARBA" id="ARBA00022989"/>
    </source>
</evidence>
<protein>
    <submittedName>
        <fullName evidence="9">FtsQ-type POTRA domain-containing protein</fullName>
    </submittedName>
</protein>
<dbReference type="GO" id="GO:0005886">
    <property type="term" value="C:plasma membrane"/>
    <property type="evidence" value="ECO:0007669"/>
    <property type="project" value="TreeGrafter"/>
</dbReference>
<dbReference type="InterPro" id="IPR034746">
    <property type="entry name" value="POTRA"/>
</dbReference>
<keyword evidence="5" id="KW-1133">Transmembrane helix</keyword>
<keyword evidence="7" id="KW-0131">Cell cycle</keyword>
<sequence length="277" mass="30752">MPTYQGRALNREPRSRRPLVRLVRLGQVLGVLTALALLLQMPWSVLRKRFAVVDHVRVRGAHYLDPVAVAEAAGVRKGDDLIAFDPRRARQSLRLHSRIADARVSRLLRDVVIEVNEREPVLLVQHGAPWEIDSTGVLLEPLQRGVVADVPLLVGSDLKSWPAGAQLRDPRVERGLAWMRALSRNELQLGGNVSEIDVSDGEATSLMLLTGTRVLAPAWPPELRRLSALRAVLMDIQHRGARADEVDVRFDRQVIVRPALVEAPPNLELTSNSTSGR</sequence>
<gene>
    <name evidence="9" type="ORF">HOP12_15165</name>
</gene>
<accession>A0A849SS48</accession>
<dbReference type="Pfam" id="PF08478">
    <property type="entry name" value="POTRA_1"/>
    <property type="match status" value="1"/>
</dbReference>
<feature type="domain" description="POTRA" evidence="8">
    <location>
        <begin position="51"/>
        <end position="118"/>
    </location>
</feature>
<comment type="caution">
    <text evidence="9">The sequence shown here is derived from an EMBL/GenBank/DDBJ whole genome shotgun (WGS) entry which is preliminary data.</text>
</comment>
<organism evidence="9 10">
    <name type="scientific">Eiseniibacteriota bacterium</name>
    <dbReference type="NCBI Taxonomy" id="2212470"/>
    <lineage>
        <taxon>Bacteria</taxon>
        <taxon>Candidatus Eiseniibacteriota</taxon>
    </lineage>
</organism>
<dbReference type="EMBL" id="JABFRW010000198">
    <property type="protein sequence ID" value="NOT35484.1"/>
    <property type="molecule type" value="Genomic_DNA"/>
</dbReference>
<evidence type="ECO:0000313" key="9">
    <source>
        <dbReference type="EMBL" id="NOT35484.1"/>
    </source>
</evidence>
<dbReference type="AlphaFoldDB" id="A0A849SS48"/>
<proteinExistence type="predicted"/>
<evidence type="ECO:0000256" key="4">
    <source>
        <dbReference type="ARBA" id="ARBA00022692"/>
    </source>
</evidence>
<evidence type="ECO:0000256" key="2">
    <source>
        <dbReference type="ARBA" id="ARBA00022475"/>
    </source>
</evidence>
<dbReference type="InterPro" id="IPR013685">
    <property type="entry name" value="POTRA_FtsQ_type"/>
</dbReference>
<dbReference type="PANTHER" id="PTHR37820:SF1">
    <property type="entry name" value="CELL DIVISION PROTEIN FTSQ"/>
    <property type="match status" value="1"/>
</dbReference>
<keyword evidence="3" id="KW-0132">Cell division</keyword>
<comment type="subcellular location">
    <subcellularLocation>
        <location evidence="1">Membrane</location>
    </subcellularLocation>
</comment>
<keyword evidence="6" id="KW-0472">Membrane</keyword>
<dbReference type="Gene3D" id="3.10.20.310">
    <property type="entry name" value="membrane protein fhac"/>
    <property type="match status" value="1"/>
</dbReference>
<evidence type="ECO:0000313" key="10">
    <source>
        <dbReference type="Proteomes" id="UP000580839"/>
    </source>
</evidence>
<keyword evidence="4" id="KW-0812">Transmembrane</keyword>
<evidence type="ECO:0000256" key="1">
    <source>
        <dbReference type="ARBA" id="ARBA00004370"/>
    </source>
</evidence>